<organism evidence="3">
    <name type="scientific">Brugia timori</name>
    <dbReference type="NCBI Taxonomy" id="42155"/>
    <lineage>
        <taxon>Eukaryota</taxon>
        <taxon>Metazoa</taxon>
        <taxon>Ecdysozoa</taxon>
        <taxon>Nematoda</taxon>
        <taxon>Chromadorea</taxon>
        <taxon>Rhabditida</taxon>
        <taxon>Spirurina</taxon>
        <taxon>Spiruromorpha</taxon>
        <taxon>Filarioidea</taxon>
        <taxon>Onchocercidae</taxon>
        <taxon>Brugia</taxon>
    </lineage>
</organism>
<sequence>MSLTPLYQSFPVFFFIMNEESVWAAGTLHFGTTMFSGNSNYNSVLKVLNSIRMKRVYRDVGVLSTPFVNAFVTGIIEREKRHVRMKKDAEPVIEAVLHDIIGTESMTYRPYPSDGGCKWFGTAPFCSGHCQAEYDYIRNSNGRCSNWWFAGVCKPDPSFGEPCSTILG</sequence>
<name>A0A0R3QQ92_9BILA</name>
<dbReference type="AlphaFoldDB" id="A0A0R3QQ92"/>
<dbReference type="EMBL" id="UZAG01016160">
    <property type="protein sequence ID" value="VDO26346.1"/>
    <property type="molecule type" value="Genomic_DNA"/>
</dbReference>
<accession>A0A0R3QQ92</accession>
<dbReference type="PANTHER" id="PTHR35180:SF4">
    <property type="entry name" value="PROTEIN CBG06219"/>
    <property type="match status" value="1"/>
</dbReference>
<evidence type="ECO:0000313" key="2">
    <source>
        <dbReference type="Proteomes" id="UP000280834"/>
    </source>
</evidence>
<protein>
    <submittedName>
        <fullName evidence="3">Delta-like protein</fullName>
    </submittedName>
</protein>
<dbReference type="WBParaSite" id="BTMF_0000987701-mRNA-1">
    <property type="protein sequence ID" value="BTMF_0000987701-mRNA-1"/>
    <property type="gene ID" value="BTMF_0000987701"/>
</dbReference>
<reference evidence="3" key="1">
    <citation type="submission" date="2017-02" db="UniProtKB">
        <authorList>
            <consortium name="WormBaseParasite"/>
        </authorList>
    </citation>
    <scope>IDENTIFICATION</scope>
</reference>
<proteinExistence type="predicted"/>
<evidence type="ECO:0000313" key="3">
    <source>
        <dbReference type="WBParaSite" id="BTMF_0000987701-mRNA-1"/>
    </source>
</evidence>
<reference evidence="1 2" key="2">
    <citation type="submission" date="2018-11" db="EMBL/GenBank/DDBJ databases">
        <authorList>
            <consortium name="Pathogen Informatics"/>
        </authorList>
    </citation>
    <scope>NUCLEOTIDE SEQUENCE [LARGE SCALE GENOMIC DNA]</scope>
</reference>
<gene>
    <name evidence="1" type="ORF">BTMF_LOCUS7928</name>
</gene>
<evidence type="ECO:0000313" key="1">
    <source>
        <dbReference type="EMBL" id="VDO26346.1"/>
    </source>
</evidence>
<dbReference type="Proteomes" id="UP000280834">
    <property type="component" value="Unassembled WGS sequence"/>
</dbReference>
<keyword evidence="2" id="KW-1185">Reference proteome</keyword>
<dbReference type="PANTHER" id="PTHR35180">
    <property type="entry name" value="PROTEIN CBG06219"/>
    <property type="match status" value="1"/>
</dbReference>